<dbReference type="AlphaFoldDB" id="A0A813C6J9"/>
<evidence type="ECO:0000313" key="2">
    <source>
        <dbReference type="Proteomes" id="UP000601435"/>
    </source>
</evidence>
<dbReference type="Proteomes" id="UP000601435">
    <property type="component" value="Unassembled WGS sequence"/>
</dbReference>
<name>A0A813C6J9_9DINO</name>
<dbReference type="SUPFAM" id="SSF56672">
    <property type="entry name" value="DNA/RNA polymerases"/>
    <property type="match status" value="1"/>
</dbReference>
<sequence length="531" mass="58029">MLITSLAYLGKPASFLEHPEDPAVCSKSPNAQLCSMLWITSLSEIKHACVPTFGFITGRAAGRRERGVSFDAGFIAGRYGNSAGCVPGRTGPDRCGAAEARCLLADCHRQAILSLAGLWQDTIVVYQDAGDPDWDYPSKVAHGEDPPPPPQGWENYPSAEKFQESIKATFLAEVPMKMVEGPLAGIEESDKIRTIYDGSRNGANAHIQQNTKEKTTASTVMDCLRAIHWLRAAAGNPLRVAKLGTEWWVNKVGTYGMASAQLYWGRLDSSAEMATAIMPVLLSLGTPLSWKKTLMAEINTWLGFVIDPSVPSVQLAKDKFLLVMKILEDLEEGKVFTSKAIEKGLGRIQWATTCCPATKSLMQPLWAWKQACITSGKPGKVIQALASLLKRLFEEPHAQISPFVPTSSWWGASDAGADDFKAHIGGWITNSKTSHHSGPILILVLSDNQGNVYSLLDGKSRKLPSAALLMELMLLIHRQGCLLAPSHVKRDLNQWADSLTHPGFTGFTPDKRLSVLDAWHQFELVASILER</sequence>
<proteinExistence type="predicted"/>
<evidence type="ECO:0000313" key="1">
    <source>
        <dbReference type="EMBL" id="CAE7938782.1"/>
    </source>
</evidence>
<dbReference type="EMBL" id="CAJNJA010087108">
    <property type="protein sequence ID" value="CAE7938782.1"/>
    <property type="molecule type" value="Genomic_DNA"/>
</dbReference>
<organism evidence="1 2">
    <name type="scientific">Symbiodinium necroappetens</name>
    <dbReference type="NCBI Taxonomy" id="1628268"/>
    <lineage>
        <taxon>Eukaryota</taxon>
        <taxon>Sar</taxon>
        <taxon>Alveolata</taxon>
        <taxon>Dinophyceae</taxon>
        <taxon>Suessiales</taxon>
        <taxon>Symbiodiniaceae</taxon>
        <taxon>Symbiodinium</taxon>
    </lineage>
</organism>
<dbReference type="OrthoDB" id="441620at2759"/>
<gene>
    <name evidence="1" type="ORF">SNEC2469_LOCUS33293</name>
</gene>
<keyword evidence="2" id="KW-1185">Reference proteome</keyword>
<protein>
    <submittedName>
        <fullName evidence="1">Uncharacterized protein</fullName>
    </submittedName>
</protein>
<dbReference type="InterPro" id="IPR052055">
    <property type="entry name" value="Hepadnavirus_pol/RT"/>
</dbReference>
<accession>A0A813C6J9</accession>
<dbReference type="PANTHER" id="PTHR33050">
    <property type="entry name" value="REVERSE TRANSCRIPTASE DOMAIN-CONTAINING PROTEIN"/>
    <property type="match status" value="1"/>
</dbReference>
<dbReference type="PANTHER" id="PTHR33050:SF7">
    <property type="entry name" value="RIBONUCLEASE H"/>
    <property type="match status" value="1"/>
</dbReference>
<reference evidence="1" key="1">
    <citation type="submission" date="2021-02" db="EMBL/GenBank/DDBJ databases">
        <authorList>
            <person name="Dougan E. K."/>
            <person name="Rhodes N."/>
            <person name="Thang M."/>
            <person name="Chan C."/>
        </authorList>
    </citation>
    <scope>NUCLEOTIDE SEQUENCE</scope>
</reference>
<comment type="caution">
    <text evidence="1">The sequence shown here is derived from an EMBL/GenBank/DDBJ whole genome shotgun (WGS) entry which is preliminary data.</text>
</comment>
<dbReference type="InterPro" id="IPR043502">
    <property type="entry name" value="DNA/RNA_pol_sf"/>
</dbReference>